<reference evidence="2" key="1">
    <citation type="journal article" date="2010" name="Nat. Biotechnol.">
        <title>Draft genome sequence of the oilseed species Ricinus communis.</title>
        <authorList>
            <person name="Chan A.P."/>
            <person name="Crabtree J."/>
            <person name="Zhao Q."/>
            <person name="Lorenzi H."/>
            <person name="Orvis J."/>
            <person name="Puiu D."/>
            <person name="Melake-Berhan A."/>
            <person name="Jones K.M."/>
            <person name="Redman J."/>
            <person name="Chen G."/>
            <person name="Cahoon E.B."/>
            <person name="Gedil M."/>
            <person name="Stanke M."/>
            <person name="Haas B.J."/>
            <person name="Wortman J.R."/>
            <person name="Fraser-Liggett C.M."/>
            <person name="Ravel J."/>
            <person name="Rabinowicz P.D."/>
        </authorList>
    </citation>
    <scope>NUCLEOTIDE SEQUENCE [LARGE SCALE GENOMIC DNA]</scope>
    <source>
        <strain evidence="2">cv. Hale</strain>
    </source>
</reference>
<accession>B9SUR4</accession>
<protein>
    <submittedName>
        <fullName evidence="1">Uncharacterized protein</fullName>
    </submittedName>
</protein>
<sequence length="104" mass="11903">MRILGFLNDISLNKLESWKHKFLSCGGRELYGKILEEPRPLPKSLEPTSWDYLSKPKSLVGLESLRLSTSLTHPYGMHNWAIGHPRVRGTFLQLGRFLNLGLEN</sequence>
<dbReference type="InParanoid" id="B9SUR4"/>
<keyword evidence="2" id="KW-1185">Reference proteome</keyword>
<organism evidence="1 2">
    <name type="scientific">Ricinus communis</name>
    <name type="common">Castor bean</name>
    <dbReference type="NCBI Taxonomy" id="3988"/>
    <lineage>
        <taxon>Eukaryota</taxon>
        <taxon>Viridiplantae</taxon>
        <taxon>Streptophyta</taxon>
        <taxon>Embryophyta</taxon>
        <taxon>Tracheophyta</taxon>
        <taxon>Spermatophyta</taxon>
        <taxon>Magnoliopsida</taxon>
        <taxon>eudicotyledons</taxon>
        <taxon>Gunneridae</taxon>
        <taxon>Pentapetalae</taxon>
        <taxon>rosids</taxon>
        <taxon>fabids</taxon>
        <taxon>Malpighiales</taxon>
        <taxon>Euphorbiaceae</taxon>
        <taxon>Acalyphoideae</taxon>
        <taxon>Acalypheae</taxon>
        <taxon>Ricinus</taxon>
    </lineage>
</organism>
<dbReference type="EMBL" id="EQ974152">
    <property type="protein sequence ID" value="EEF32640.1"/>
    <property type="molecule type" value="Genomic_DNA"/>
</dbReference>
<evidence type="ECO:0000313" key="1">
    <source>
        <dbReference type="EMBL" id="EEF32640.1"/>
    </source>
</evidence>
<dbReference type="AlphaFoldDB" id="B9SUR4"/>
<name>B9SUR4_RICCO</name>
<dbReference type="Proteomes" id="UP000008311">
    <property type="component" value="Unassembled WGS sequence"/>
</dbReference>
<evidence type="ECO:0000313" key="2">
    <source>
        <dbReference type="Proteomes" id="UP000008311"/>
    </source>
</evidence>
<gene>
    <name evidence="1" type="ORF">RCOM_1361940</name>
</gene>
<proteinExistence type="predicted"/>